<evidence type="ECO:0000313" key="2">
    <source>
        <dbReference type="Proteomes" id="UP000008386"/>
    </source>
</evidence>
<protein>
    <recommendedName>
        <fullName evidence="3">Class III signal peptide-containing protein</fullName>
    </recommendedName>
</protein>
<dbReference type="EMBL" id="CP002779">
    <property type="protein sequence ID" value="AEH24746.1"/>
    <property type="molecule type" value="Genomic_DNA"/>
</dbReference>
<dbReference type="STRING" id="529709.PYCH_10650"/>
<dbReference type="Proteomes" id="UP000008386">
    <property type="component" value="Chromosome"/>
</dbReference>
<evidence type="ECO:0000313" key="1">
    <source>
        <dbReference type="EMBL" id="AEH24746.1"/>
    </source>
</evidence>
<evidence type="ECO:0008006" key="3">
    <source>
        <dbReference type="Google" id="ProtNLM"/>
    </source>
</evidence>
<keyword evidence="2" id="KW-1185">Reference proteome</keyword>
<gene>
    <name evidence="1" type="ordered locus">PYCH_10650</name>
</gene>
<name>F8AER4_PYRYC</name>
<organism evidence="1 2">
    <name type="scientific">Pyrococcus yayanosii (strain CH1 / JCM 16557)</name>
    <dbReference type="NCBI Taxonomy" id="529709"/>
    <lineage>
        <taxon>Archaea</taxon>
        <taxon>Methanobacteriati</taxon>
        <taxon>Methanobacteriota</taxon>
        <taxon>Thermococci</taxon>
        <taxon>Thermococcales</taxon>
        <taxon>Thermococcaceae</taxon>
        <taxon>Pyrococcus</taxon>
    </lineage>
</organism>
<accession>F8AER4</accession>
<dbReference type="KEGG" id="pya:PYCH_10650"/>
<sequence length="179" mass="19516">MVRRGQMSLEFMVIFSLLLIMLFYSVNNLAFTQGTIAQTQLTVEVALEAKQVATTIAGTISQVYAQGPGSKATSYVSLRYLSNTYYLERAFSSSQVQIAYINGSVRVTIGDTPITNGPDKNTFSAPTLYNTTFDTAISFSDGVPVKTLKVVVEWNPDKGESWTFDDAKGVLMININPGG</sequence>
<dbReference type="HOGENOM" id="CLU_1346471_0_0_2"/>
<proteinExistence type="predicted"/>
<dbReference type="AlphaFoldDB" id="F8AER4"/>
<reference evidence="1 2" key="1">
    <citation type="journal article" date="2011" name="J. Bacteriol.">
        <title>Complete genome sequence of the obligate piezophilic hyperthermophilic archaeon Pyrococcus yayanosii CH1.</title>
        <authorList>
            <person name="Jun X."/>
            <person name="Lupeng L."/>
            <person name="Minjuan X."/>
            <person name="Oger P."/>
            <person name="Fengping W."/>
            <person name="Jebbar M."/>
            <person name="Xiang X."/>
        </authorList>
    </citation>
    <scope>NUCLEOTIDE SEQUENCE [LARGE SCALE GENOMIC DNA]</scope>
    <source>
        <strain evidence="2">CH1 / JCM 16557</strain>
    </source>
</reference>
<dbReference type="eggNOG" id="arCOG03822">
    <property type="taxonomic scope" value="Archaea"/>
</dbReference>